<dbReference type="SUPFAM" id="SSF52980">
    <property type="entry name" value="Restriction endonuclease-like"/>
    <property type="match status" value="1"/>
</dbReference>
<dbReference type="InterPro" id="IPR011335">
    <property type="entry name" value="Restrct_endonuc-II-like"/>
</dbReference>
<organism evidence="1">
    <name type="scientific">marine sediment metagenome</name>
    <dbReference type="NCBI Taxonomy" id="412755"/>
    <lineage>
        <taxon>unclassified sequences</taxon>
        <taxon>metagenomes</taxon>
        <taxon>ecological metagenomes</taxon>
    </lineage>
</organism>
<evidence type="ECO:0008006" key="2">
    <source>
        <dbReference type="Google" id="ProtNLM"/>
    </source>
</evidence>
<accession>A0A0F9T3D4</accession>
<dbReference type="InterPro" id="IPR011604">
    <property type="entry name" value="PDDEXK-like_dom_sf"/>
</dbReference>
<dbReference type="AlphaFoldDB" id="A0A0F9T3D4"/>
<sequence>MISQKTEEWFSQRLGKLTSSTFGDLMGTGRAKTEVFTLTGKSLINEKIAEKLTGERKEISGEALDWGT</sequence>
<comment type="caution">
    <text evidence="1">The sequence shown here is derived from an EMBL/GenBank/DDBJ whole genome shotgun (WGS) entry which is preliminary data.</text>
</comment>
<dbReference type="EMBL" id="LAZR01000428">
    <property type="protein sequence ID" value="KKN69307.1"/>
    <property type="molecule type" value="Genomic_DNA"/>
</dbReference>
<proteinExistence type="predicted"/>
<reference evidence="1" key="1">
    <citation type="journal article" date="2015" name="Nature">
        <title>Complex archaea that bridge the gap between prokaryotes and eukaryotes.</title>
        <authorList>
            <person name="Spang A."/>
            <person name="Saw J.H."/>
            <person name="Jorgensen S.L."/>
            <person name="Zaremba-Niedzwiedzka K."/>
            <person name="Martijn J."/>
            <person name="Lind A.E."/>
            <person name="van Eijk R."/>
            <person name="Schleper C."/>
            <person name="Guy L."/>
            <person name="Ettema T.J."/>
        </authorList>
    </citation>
    <scope>NUCLEOTIDE SEQUENCE</scope>
</reference>
<protein>
    <recommendedName>
        <fullName evidence="2">YqaJ viral recombinase domain-containing protein</fullName>
    </recommendedName>
</protein>
<evidence type="ECO:0000313" key="1">
    <source>
        <dbReference type="EMBL" id="KKN69307.1"/>
    </source>
</evidence>
<feature type="non-terminal residue" evidence="1">
    <location>
        <position position="68"/>
    </location>
</feature>
<dbReference type="Gene3D" id="3.90.320.10">
    <property type="match status" value="1"/>
</dbReference>
<gene>
    <name evidence="1" type="ORF">LCGC14_0441600</name>
</gene>
<name>A0A0F9T3D4_9ZZZZ</name>